<name>A0AAD7NQQ0_9AGAR</name>
<evidence type="ECO:0000256" key="1">
    <source>
        <dbReference type="SAM" id="SignalP"/>
    </source>
</evidence>
<organism evidence="2 3">
    <name type="scientific">Mycena maculata</name>
    <dbReference type="NCBI Taxonomy" id="230809"/>
    <lineage>
        <taxon>Eukaryota</taxon>
        <taxon>Fungi</taxon>
        <taxon>Dikarya</taxon>
        <taxon>Basidiomycota</taxon>
        <taxon>Agaricomycotina</taxon>
        <taxon>Agaricomycetes</taxon>
        <taxon>Agaricomycetidae</taxon>
        <taxon>Agaricales</taxon>
        <taxon>Marasmiineae</taxon>
        <taxon>Mycenaceae</taxon>
        <taxon>Mycena</taxon>
    </lineage>
</organism>
<comment type="caution">
    <text evidence="2">The sequence shown here is derived from an EMBL/GenBank/DDBJ whole genome shotgun (WGS) entry which is preliminary data.</text>
</comment>
<protein>
    <submittedName>
        <fullName evidence="2">Uncharacterized protein</fullName>
    </submittedName>
</protein>
<gene>
    <name evidence="2" type="ORF">DFH07DRAFT_240211</name>
</gene>
<dbReference type="AlphaFoldDB" id="A0AAD7NQQ0"/>
<keyword evidence="1" id="KW-0732">Signal</keyword>
<accession>A0AAD7NQQ0</accession>
<evidence type="ECO:0000313" key="2">
    <source>
        <dbReference type="EMBL" id="KAJ7771060.1"/>
    </source>
</evidence>
<dbReference type="EMBL" id="JARJLG010000022">
    <property type="protein sequence ID" value="KAJ7771060.1"/>
    <property type="molecule type" value="Genomic_DNA"/>
</dbReference>
<feature type="chain" id="PRO_5042091945" evidence="1">
    <location>
        <begin position="17"/>
        <end position="253"/>
    </location>
</feature>
<keyword evidence="3" id="KW-1185">Reference proteome</keyword>
<dbReference type="Proteomes" id="UP001215280">
    <property type="component" value="Unassembled WGS sequence"/>
</dbReference>
<evidence type="ECO:0000313" key="3">
    <source>
        <dbReference type="Proteomes" id="UP001215280"/>
    </source>
</evidence>
<reference evidence="2" key="1">
    <citation type="submission" date="2023-03" db="EMBL/GenBank/DDBJ databases">
        <title>Massive genome expansion in bonnet fungi (Mycena s.s.) driven by repeated elements and novel gene families across ecological guilds.</title>
        <authorList>
            <consortium name="Lawrence Berkeley National Laboratory"/>
            <person name="Harder C.B."/>
            <person name="Miyauchi S."/>
            <person name="Viragh M."/>
            <person name="Kuo A."/>
            <person name="Thoen E."/>
            <person name="Andreopoulos B."/>
            <person name="Lu D."/>
            <person name="Skrede I."/>
            <person name="Drula E."/>
            <person name="Henrissat B."/>
            <person name="Morin E."/>
            <person name="Kohler A."/>
            <person name="Barry K."/>
            <person name="LaButti K."/>
            <person name="Morin E."/>
            <person name="Salamov A."/>
            <person name="Lipzen A."/>
            <person name="Mereny Z."/>
            <person name="Hegedus B."/>
            <person name="Baldrian P."/>
            <person name="Stursova M."/>
            <person name="Weitz H."/>
            <person name="Taylor A."/>
            <person name="Grigoriev I.V."/>
            <person name="Nagy L.G."/>
            <person name="Martin F."/>
            <person name="Kauserud H."/>
        </authorList>
    </citation>
    <scope>NUCLEOTIDE SEQUENCE</scope>
    <source>
        <strain evidence="2">CBHHK188m</strain>
    </source>
</reference>
<sequence>MLSLLTVSTLATLAFAQVNTYGPQILDTGALSQLQVRSVSLTGVDSGWGANGPYAYADWLGPSYGSSNKVAWQNEDSADPAASSVVFIYNVSVPEVQFNVTTPNPNAPIGASSYSTAMVSYKKVESTEEARGKTLSKRDLWDGPFVQIPYSSWQIIAQQDPGCPTSQTLNVTVVDAAGTTNITTGGTITYSIPATMVWPLDIVITTDPDIGSVAATWQFESPFQYAIGAGADAPGIYSYSEINAYFCVQPEDD</sequence>
<feature type="signal peptide" evidence="1">
    <location>
        <begin position="1"/>
        <end position="16"/>
    </location>
</feature>
<proteinExistence type="predicted"/>